<proteinExistence type="predicted"/>
<reference evidence="1 2" key="1">
    <citation type="journal article" date="2012" name="Genome Biol.">
        <title>Genome and low-iron response of an oceanic diatom adapted to chronic iron limitation.</title>
        <authorList>
            <person name="Lommer M."/>
            <person name="Specht M."/>
            <person name="Roy A.S."/>
            <person name="Kraemer L."/>
            <person name="Andreson R."/>
            <person name="Gutowska M.A."/>
            <person name="Wolf J."/>
            <person name="Bergner S.V."/>
            <person name="Schilhabel M.B."/>
            <person name="Klostermeier U.C."/>
            <person name="Beiko R.G."/>
            <person name="Rosenstiel P."/>
            <person name="Hippler M."/>
            <person name="Laroche J."/>
        </authorList>
    </citation>
    <scope>NUCLEOTIDE SEQUENCE [LARGE SCALE GENOMIC DNA]</scope>
    <source>
        <strain evidence="1 2">CCMP1005</strain>
    </source>
</reference>
<gene>
    <name evidence="1" type="ORF">THAOC_10116</name>
</gene>
<dbReference type="OrthoDB" id="43533at2759"/>
<sequence>MVFGIFGELTVKTPVSDSRIALILDEMIDNRRRKYRPLTLKSGVTVQLGEHVIENNPDILKDLEHDTSACLSVLPASVKRLVKRTNIWLNDTYSYGKISHPKIVKHSTTHHFAGWLEKVRDNPLKAESIEIYNVAEYQNQRMVYNGCGLLLHEIAHILHQKVLPGGLANSDVFELWNIAQQGGKYNRVLRRDWAGRTVDTDMAYALVNHKEFFADMSVSYLANCYCEFDCMGSTHMAKCSPPFLSQDVIQRVREETKSHECCLCQALARTAKPDPNLTILPFCAKFFPFTKGQFKLYDPKVFKVFVKLWTYIEGWVDPESCGLKIIL</sequence>
<keyword evidence="2" id="KW-1185">Reference proteome</keyword>
<protein>
    <submittedName>
        <fullName evidence="1">Uncharacterized protein</fullName>
    </submittedName>
</protein>
<evidence type="ECO:0000313" key="2">
    <source>
        <dbReference type="Proteomes" id="UP000266841"/>
    </source>
</evidence>
<dbReference type="AlphaFoldDB" id="K0STK3"/>
<comment type="caution">
    <text evidence="1">The sequence shown here is derived from an EMBL/GenBank/DDBJ whole genome shotgun (WGS) entry which is preliminary data.</text>
</comment>
<dbReference type="SUPFAM" id="SSF55486">
    <property type="entry name" value="Metalloproteases ('zincins'), catalytic domain"/>
    <property type="match status" value="1"/>
</dbReference>
<name>K0STK3_THAOC</name>
<organism evidence="1 2">
    <name type="scientific">Thalassiosira oceanica</name>
    <name type="common">Marine diatom</name>
    <dbReference type="NCBI Taxonomy" id="159749"/>
    <lineage>
        <taxon>Eukaryota</taxon>
        <taxon>Sar</taxon>
        <taxon>Stramenopiles</taxon>
        <taxon>Ochrophyta</taxon>
        <taxon>Bacillariophyta</taxon>
        <taxon>Coscinodiscophyceae</taxon>
        <taxon>Thalassiosirophycidae</taxon>
        <taxon>Thalassiosirales</taxon>
        <taxon>Thalassiosiraceae</taxon>
        <taxon>Thalassiosira</taxon>
    </lineage>
</organism>
<dbReference type="Proteomes" id="UP000266841">
    <property type="component" value="Unassembled WGS sequence"/>
</dbReference>
<dbReference type="OMA" id="ETKSHEC"/>
<evidence type="ECO:0000313" key="1">
    <source>
        <dbReference type="EMBL" id="EJK68685.1"/>
    </source>
</evidence>
<dbReference type="EMBL" id="AGNL01010981">
    <property type="protein sequence ID" value="EJK68685.1"/>
    <property type="molecule type" value="Genomic_DNA"/>
</dbReference>
<accession>K0STK3</accession>